<dbReference type="InterPro" id="IPR036881">
    <property type="entry name" value="Glyco_hydro_3_C_sf"/>
</dbReference>
<dbReference type="PANTHER" id="PTHR42715:SF10">
    <property type="entry name" value="BETA-GLUCOSIDASE"/>
    <property type="match status" value="1"/>
</dbReference>
<feature type="domain" description="PA14" evidence="3">
    <location>
        <begin position="369"/>
        <end position="503"/>
    </location>
</feature>
<evidence type="ECO:0000259" key="3">
    <source>
        <dbReference type="PROSITE" id="PS51820"/>
    </source>
</evidence>
<dbReference type="GO" id="GO:0005975">
    <property type="term" value="P:carbohydrate metabolic process"/>
    <property type="evidence" value="ECO:0007669"/>
    <property type="project" value="InterPro"/>
</dbReference>
<dbReference type="Pfam" id="PF14310">
    <property type="entry name" value="Fn3-like"/>
    <property type="match status" value="1"/>
</dbReference>
<evidence type="ECO:0000256" key="2">
    <source>
        <dbReference type="ARBA" id="ARBA00022801"/>
    </source>
</evidence>
<dbReference type="InterPro" id="IPR026891">
    <property type="entry name" value="Fn3-like"/>
</dbReference>
<sequence length="769" mass="82258">MTLEEKLSFVHWSYHTSDESAKVYLPGVPRLGIPEMRATDGPAGITIHRPSLALPAPVALASTFDDGLARSYGAVIGREGRAFGQDVVFAPMVNSIRVPYAGRNFETFSEDPLVTSRMAAAEIKGIQSQGLIAATKHYAANNQEKNRFSVNVNVDEQTLRERELPGFESAVAAGTGSVMCAYNKVNGQPACGSDELLNKVLKEQWKFRGWVTSDWLATQSTDALTKGLDQELGIELDHEPAPGEPIPGGKFFGDPLKTAIREGRIPESALDEAVTRIVSQMARFRLLDEDPPARPARDLAGGLKVARQVAEDGAVLLRNEGATLPLTTETAADIAVIGPTAKVPKVTGLGSSYIVPDGASAPLDTIRERAGAGSTVRYSTGEETVGVPVPQSAPLPRPRPSGEVFPAGGGGVLYDGTITVPVTGSYRIAARAQGGNAYVELDGQEPFGRRPWVYGDVSSRPMRLAAGTHKLRITGAALAKSPMTFELTWVTPQAAQEAIDRAVSIARTARTAVVFAYDDGSEDGDRTSLSLPGRQDDLISAVAAVNPRTVVVLNTGSSLTMPWLRKTAAVLTMWYPGQAGAEATTALLFGDADPGGRLTQTFPADEGQTPFAGDARRYPGVDDQLDYSEGIYSGYRWYEQQGVQPLFSFGHGLCYTSFDYRDLKVTATADGGLDVCFTLRNTGTRTGKEVPQVYVGPSPHVRVAQAKRALAAYGKVELRPGESRRLTLHVERRALQNWDSGAHTWVTGPGRQVMVGPSLGRLPLSATAP</sequence>
<evidence type="ECO:0000313" key="4">
    <source>
        <dbReference type="EMBL" id="AAC12650.1"/>
    </source>
</evidence>
<dbReference type="SUPFAM" id="SSF52279">
    <property type="entry name" value="Beta-D-glucan exohydrolase, C-terminal domain"/>
    <property type="match status" value="1"/>
</dbReference>
<dbReference type="EMBL" id="AF055579">
    <property type="protein sequence ID" value="AAC12650.1"/>
    <property type="molecule type" value="Genomic_DNA"/>
</dbReference>
<dbReference type="InterPro" id="IPR011658">
    <property type="entry name" value="PA14_dom"/>
</dbReference>
<dbReference type="SMR" id="O68843"/>
<dbReference type="PIR" id="T51112">
    <property type="entry name" value="T51112"/>
</dbReference>
<protein>
    <submittedName>
        <fullName evidence="4">Glycosidase OleR</fullName>
    </submittedName>
</protein>
<keyword evidence="4" id="KW-0326">Glycosidase</keyword>
<organism evidence="4">
    <name type="scientific">Streptomyces antibioticus</name>
    <dbReference type="NCBI Taxonomy" id="1890"/>
    <lineage>
        <taxon>Bacteria</taxon>
        <taxon>Bacillati</taxon>
        <taxon>Actinomycetota</taxon>
        <taxon>Actinomycetes</taxon>
        <taxon>Kitasatosporales</taxon>
        <taxon>Streptomycetaceae</taxon>
        <taxon>Streptomyces</taxon>
    </lineage>
</organism>
<dbReference type="SMART" id="SM00758">
    <property type="entry name" value="PA14"/>
    <property type="match status" value="1"/>
</dbReference>
<dbReference type="InterPro" id="IPR001764">
    <property type="entry name" value="Glyco_hydro_3_N"/>
</dbReference>
<dbReference type="InterPro" id="IPR013783">
    <property type="entry name" value="Ig-like_fold"/>
</dbReference>
<dbReference type="Gene3D" id="3.40.50.1700">
    <property type="entry name" value="Glycoside hydrolase family 3 C-terminal domain"/>
    <property type="match status" value="1"/>
</dbReference>
<keyword evidence="2" id="KW-0378">Hydrolase</keyword>
<reference evidence="4" key="2">
    <citation type="submission" date="1999-09" db="EMBL/GenBank/DDBJ databases">
        <authorList>
            <person name="Quiros L.M."/>
            <person name="Aguirrezabalaga I."/>
            <person name="Olano C."/>
            <person name="Mendez C."/>
            <person name="Salas J.A."/>
        </authorList>
    </citation>
    <scope>NUCLEOTIDE SEQUENCE</scope>
    <source>
        <strain evidence="4">ATCC 11891</strain>
    </source>
</reference>
<proteinExistence type="inferred from homology"/>
<dbReference type="InterPro" id="IPR037524">
    <property type="entry name" value="PA14/GLEYA"/>
</dbReference>
<reference evidence="4" key="1">
    <citation type="journal article" date="1998" name="Mol. Microbiol.">
        <title>Two glycosyltransferases and a glycosidase are involved in oleandomycin modification during its biosynthesis by Streptomyces antibioticus.</title>
        <authorList>
            <person name="Quiros L.M."/>
            <person name="Aguirrezabalaga I."/>
            <person name="Olano C."/>
            <person name="Mendez C."/>
            <person name="Salas J.A."/>
        </authorList>
    </citation>
    <scope>NUCLEOTIDE SEQUENCE</scope>
    <source>
        <strain evidence="4">ATCC 11891</strain>
    </source>
</reference>
<dbReference type="Pfam" id="PF00933">
    <property type="entry name" value="Glyco_hydro_3"/>
    <property type="match status" value="1"/>
</dbReference>
<dbReference type="PROSITE" id="PS51820">
    <property type="entry name" value="PA14"/>
    <property type="match status" value="1"/>
</dbReference>
<dbReference type="GO" id="GO:0004553">
    <property type="term" value="F:hydrolase activity, hydrolyzing O-glycosyl compounds"/>
    <property type="evidence" value="ECO:0007669"/>
    <property type="project" value="InterPro"/>
</dbReference>
<dbReference type="AlphaFoldDB" id="O68843"/>
<dbReference type="Gene3D" id="2.60.120.380">
    <property type="match status" value="1"/>
</dbReference>
<dbReference type="InterPro" id="IPR002772">
    <property type="entry name" value="Glyco_hydro_3_C"/>
</dbReference>
<dbReference type="PRINTS" id="PR00133">
    <property type="entry name" value="GLHYDRLASE3"/>
</dbReference>
<dbReference type="Gene3D" id="3.20.20.300">
    <property type="entry name" value="Glycoside hydrolase, family 3, N-terminal domain"/>
    <property type="match status" value="1"/>
</dbReference>
<accession>O68843</accession>
<comment type="similarity">
    <text evidence="1">Belongs to the glycosyl hydrolase 3 family.</text>
</comment>
<evidence type="ECO:0000256" key="1">
    <source>
        <dbReference type="ARBA" id="ARBA00005336"/>
    </source>
</evidence>
<dbReference type="CAZy" id="GH3">
    <property type="family name" value="Glycoside Hydrolase Family 3"/>
</dbReference>
<dbReference type="SUPFAM" id="SSF51445">
    <property type="entry name" value="(Trans)glycosidases"/>
    <property type="match status" value="1"/>
</dbReference>
<dbReference type="Gene3D" id="2.60.40.10">
    <property type="entry name" value="Immunoglobulins"/>
    <property type="match status" value="1"/>
</dbReference>
<dbReference type="BioCyc" id="MetaCyc:MONOMER-17060"/>
<gene>
    <name evidence="4" type="primary">oleR</name>
</gene>
<dbReference type="SMART" id="SM01217">
    <property type="entry name" value="Fn3_like"/>
    <property type="match status" value="1"/>
</dbReference>
<name>O68843_STRAT</name>
<dbReference type="InterPro" id="IPR050288">
    <property type="entry name" value="Cellulose_deg_GH3"/>
</dbReference>
<dbReference type="PANTHER" id="PTHR42715">
    <property type="entry name" value="BETA-GLUCOSIDASE"/>
    <property type="match status" value="1"/>
</dbReference>
<dbReference type="Pfam" id="PF01915">
    <property type="entry name" value="Glyco_hydro_3_C"/>
    <property type="match status" value="1"/>
</dbReference>
<dbReference type="InterPro" id="IPR036962">
    <property type="entry name" value="Glyco_hydro_3_N_sf"/>
</dbReference>
<dbReference type="InterPro" id="IPR017853">
    <property type="entry name" value="GH"/>
</dbReference>